<keyword evidence="1" id="KW-0812">Transmembrane</keyword>
<organism evidence="2 3">
    <name type="scientific">Candidatus Abawacabacteria bacterium RBG_16_42_10</name>
    <dbReference type="NCBI Taxonomy" id="1817814"/>
    <lineage>
        <taxon>Bacteria</taxon>
        <taxon>Candidatus Abawacaibacteriota</taxon>
    </lineage>
</organism>
<evidence type="ECO:0000313" key="3">
    <source>
        <dbReference type="Proteomes" id="UP000177614"/>
    </source>
</evidence>
<dbReference type="STRING" id="1817814.A2V81_04420"/>
<dbReference type="Proteomes" id="UP000177614">
    <property type="component" value="Unassembled WGS sequence"/>
</dbReference>
<protein>
    <submittedName>
        <fullName evidence="2">Uncharacterized protein</fullName>
    </submittedName>
</protein>
<feature type="transmembrane region" description="Helical" evidence="1">
    <location>
        <begin position="9"/>
        <end position="32"/>
    </location>
</feature>
<sequence>MNSEKGEAVWAILCLVFGLVATVVFTSSLAIQLGWSRWIVFILLFLDVALVLNLPLSIKDHYAMFRLQHSAFPSFGGSPLGLLVMVLAFDIAPILLFLWFASFIF</sequence>
<keyword evidence="1" id="KW-0472">Membrane</keyword>
<evidence type="ECO:0000256" key="1">
    <source>
        <dbReference type="SAM" id="Phobius"/>
    </source>
</evidence>
<keyword evidence="1" id="KW-1133">Transmembrane helix</keyword>
<feature type="transmembrane region" description="Helical" evidence="1">
    <location>
        <begin position="79"/>
        <end position="101"/>
    </location>
</feature>
<gene>
    <name evidence="2" type="ORF">A2V81_04420</name>
</gene>
<accession>A0A1F4XIK7</accession>
<name>A0A1F4XIK7_9BACT</name>
<feature type="transmembrane region" description="Helical" evidence="1">
    <location>
        <begin position="38"/>
        <end position="58"/>
    </location>
</feature>
<reference evidence="2 3" key="1">
    <citation type="journal article" date="2016" name="Nat. Commun.">
        <title>Thousands of microbial genomes shed light on interconnected biogeochemical processes in an aquifer system.</title>
        <authorList>
            <person name="Anantharaman K."/>
            <person name="Brown C.T."/>
            <person name="Hug L.A."/>
            <person name="Sharon I."/>
            <person name="Castelle C.J."/>
            <person name="Probst A.J."/>
            <person name="Thomas B.C."/>
            <person name="Singh A."/>
            <person name="Wilkins M.J."/>
            <person name="Karaoz U."/>
            <person name="Brodie E.L."/>
            <person name="Williams K.H."/>
            <person name="Hubbard S.S."/>
            <person name="Banfield J.F."/>
        </authorList>
    </citation>
    <scope>NUCLEOTIDE SEQUENCE [LARGE SCALE GENOMIC DNA]</scope>
</reference>
<dbReference type="AlphaFoldDB" id="A0A1F4XIK7"/>
<comment type="caution">
    <text evidence="2">The sequence shown here is derived from an EMBL/GenBank/DDBJ whole genome shotgun (WGS) entry which is preliminary data.</text>
</comment>
<dbReference type="EMBL" id="MEWR01000025">
    <property type="protein sequence ID" value="OGC81517.1"/>
    <property type="molecule type" value="Genomic_DNA"/>
</dbReference>
<proteinExistence type="predicted"/>
<evidence type="ECO:0000313" key="2">
    <source>
        <dbReference type="EMBL" id="OGC81517.1"/>
    </source>
</evidence>